<evidence type="ECO:0000313" key="3">
    <source>
        <dbReference type="Proteomes" id="UP001620295"/>
    </source>
</evidence>
<feature type="compositionally biased region" description="Basic and acidic residues" evidence="1">
    <location>
        <begin position="24"/>
        <end position="46"/>
    </location>
</feature>
<accession>A0ABW8LTL4</accession>
<evidence type="ECO:0000256" key="1">
    <source>
        <dbReference type="SAM" id="MobiDB-lite"/>
    </source>
</evidence>
<evidence type="ECO:0000313" key="2">
    <source>
        <dbReference type="EMBL" id="MFK4269254.1"/>
    </source>
</evidence>
<protein>
    <submittedName>
        <fullName evidence="2">Uncharacterized protein</fullName>
    </submittedName>
</protein>
<sequence>MRSPRALAEAGLDLGIQVAVYSDGDGRVGPRRQEDAMRDLFERGEL</sequence>
<keyword evidence="3" id="KW-1185">Reference proteome</keyword>
<organism evidence="2 3">
    <name type="scientific">Streptomyces milbemycinicus</name>
    <dbReference type="NCBI Taxonomy" id="476552"/>
    <lineage>
        <taxon>Bacteria</taxon>
        <taxon>Bacillati</taxon>
        <taxon>Actinomycetota</taxon>
        <taxon>Actinomycetes</taxon>
        <taxon>Kitasatosporales</taxon>
        <taxon>Streptomycetaceae</taxon>
        <taxon>Streptomyces</taxon>
    </lineage>
</organism>
<dbReference type="Proteomes" id="UP001620295">
    <property type="component" value="Unassembled WGS sequence"/>
</dbReference>
<proteinExistence type="predicted"/>
<dbReference type="EMBL" id="JBJDQH010000010">
    <property type="protein sequence ID" value="MFK4269254.1"/>
    <property type="molecule type" value="Genomic_DNA"/>
</dbReference>
<name>A0ABW8LTL4_9ACTN</name>
<reference evidence="2 3" key="1">
    <citation type="submission" date="2024-11" db="EMBL/GenBank/DDBJ databases">
        <title>The Natural Products Discovery Center: Release of the First 8490 Sequenced Strains for Exploring Actinobacteria Biosynthetic Diversity.</title>
        <authorList>
            <person name="Kalkreuter E."/>
            <person name="Kautsar S.A."/>
            <person name="Yang D."/>
            <person name="Bader C.D."/>
            <person name="Teijaro C.N."/>
            <person name="Fluegel L."/>
            <person name="Davis C.M."/>
            <person name="Simpson J.R."/>
            <person name="Lauterbach L."/>
            <person name="Steele A.D."/>
            <person name="Gui C."/>
            <person name="Meng S."/>
            <person name="Li G."/>
            <person name="Viehrig K."/>
            <person name="Ye F."/>
            <person name="Su P."/>
            <person name="Kiefer A.F."/>
            <person name="Nichols A."/>
            <person name="Cepeda A.J."/>
            <person name="Yan W."/>
            <person name="Fan B."/>
            <person name="Jiang Y."/>
            <person name="Adhikari A."/>
            <person name="Zheng C.-J."/>
            <person name="Schuster L."/>
            <person name="Cowan T.M."/>
            <person name="Smanski M.J."/>
            <person name="Chevrette M.G."/>
            <person name="De Carvalho L.P.S."/>
            <person name="Shen B."/>
        </authorList>
    </citation>
    <scope>NUCLEOTIDE SEQUENCE [LARGE SCALE GENOMIC DNA]</scope>
    <source>
        <strain evidence="2 3">NPDC020863</strain>
    </source>
</reference>
<dbReference type="RefSeq" id="WP_404747600.1">
    <property type="nucleotide sequence ID" value="NZ_JBJDQH010000010.1"/>
</dbReference>
<comment type="caution">
    <text evidence="2">The sequence shown here is derived from an EMBL/GenBank/DDBJ whole genome shotgun (WGS) entry which is preliminary data.</text>
</comment>
<feature type="region of interest" description="Disordered" evidence="1">
    <location>
        <begin position="23"/>
        <end position="46"/>
    </location>
</feature>
<gene>
    <name evidence="2" type="ORF">ACI2L5_30590</name>
</gene>